<sequence>MRILLVEDEVEMAGALSSALKRYDMVVDHAPTLAEAEEAISADVHAAVLLDRQLPDGDGLTLIPKLRARADGVPIIVLTARGELADRIAGLDSGADDYLAKPFAVEELLARLRAVLRRPAGLSPDVIRAGRIAFDLNHREASIDGRPFELPRRELLVLEALIRRMGRTVLRAALEEAVYNFDDEIQSNALDTHVSRLRRKLAEADAGVEIHGIRGVGYLLKKLT</sequence>
<dbReference type="SMART" id="SM00862">
    <property type="entry name" value="Trans_reg_C"/>
    <property type="match status" value="1"/>
</dbReference>
<dbReference type="PANTHER" id="PTHR48111">
    <property type="entry name" value="REGULATOR OF RPOS"/>
    <property type="match status" value="1"/>
</dbReference>
<gene>
    <name evidence="6" type="ORF">AOQ71_32745</name>
</gene>
<dbReference type="Proteomes" id="UP000051936">
    <property type="component" value="Unassembled WGS sequence"/>
</dbReference>
<dbReference type="GO" id="GO:0000156">
    <property type="term" value="F:phosphorelay response regulator activity"/>
    <property type="evidence" value="ECO:0007669"/>
    <property type="project" value="TreeGrafter"/>
</dbReference>
<evidence type="ECO:0000256" key="3">
    <source>
        <dbReference type="PROSITE-ProRule" id="PRU01091"/>
    </source>
</evidence>
<feature type="DNA-binding region" description="OmpR/PhoB-type" evidence="3">
    <location>
        <begin position="124"/>
        <end position="222"/>
    </location>
</feature>
<keyword evidence="1 3" id="KW-0238">DNA-binding</keyword>
<accession>A0A0R3D781</accession>
<dbReference type="SUPFAM" id="SSF52172">
    <property type="entry name" value="CheY-like"/>
    <property type="match status" value="1"/>
</dbReference>
<dbReference type="AlphaFoldDB" id="A0A0R3D781"/>
<dbReference type="STRING" id="989370.AOQ71_32745"/>
<keyword evidence="2" id="KW-0597">Phosphoprotein</keyword>
<feature type="modified residue" description="4-aspartylphosphate" evidence="2">
    <location>
        <position position="51"/>
    </location>
</feature>
<dbReference type="SMART" id="SM00448">
    <property type="entry name" value="REC"/>
    <property type="match status" value="1"/>
</dbReference>
<proteinExistence type="predicted"/>
<dbReference type="GO" id="GO:0032993">
    <property type="term" value="C:protein-DNA complex"/>
    <property type="evidence" value="ECO:0007669"/>
    <property type="project" value="TreeGrafter"/>
</dbReference>
<dbReference type="EMBL" id="LJYG01000108">
    <property type="protein sequence ID" value="KRQ03476.1"/>
    <property type="molecule type" value="Genomic_DNA"/>
</dbReference>
<dbReference type="GO" id="GO:0006355">
    <property type="term" value="P:regulation of DNA-templated transcription"/>
    <property type="evidence" value="ECO:0007669"/>
    <property type="project" value="InterPro"/>
</dbReference>
<evidence type="ECO:0000259" key="5">
    <source>
        <dbReference type="PROSITE" id="PS51755"/>
    </source>
</evidence>
<dbReference type="Gene3D" id="3.40.50.2300">
    <property type="match status" value="1"/>
</dbReference>
<evidence type="ECO:0000256" key="2">
    <source>
        <dbReference type="PROSITE-ProRule" id="PRU00169"/>
    </source>
</evidence>
<dbReference type="OrthoDB" id="9802426at2"/>
<reference evidence="6 7" key="1">
    <citation type="submission" date="2015-09" db="EMBL/GenBank/DDBJ databases">
        <title>Draft Genome Sequence of Bradyrhizobium manausense Strain BR 3351T, a Novel Symbiotic Nitrogen-Fixing Alphaproteobacterium Isolated from Brazilian Amazon Rain Forest.</title>
        <authorList>
            <person name="De Araujo J.L."/>
            <person name="Zilli J.E."/>
        </authorList>
    </citation>
    <scope>NUCLEOTIDE SEQUENCE [LARGE SCALE GENOMIC DNA]</scope>
    <source>
        <strain evidence="6 7">BR3351</strain>
    </source>
</reference>
<dbReference type="PROSITE" id="PS51755">
    <property type="entry name" value="OMPR_PHOB"/>
    <property type="match status" value="1"/>
</dbReference>
<dbReference type="InterPro" id="IPR011006">
    <property type="entry name" value="CheY-like_superfamily"/>
</dbReference>
<evidence type="ECO:0000259" key="4">
    <source>
        <dbReference type="PROSITE" id="PS50110"/>
    </source>
</evidence>
<feature type="domain" description="OmpR/PhoB-type" evidence="5">
    <location>
        <begin position="124"/>
        <end position="222"/>
    </location>
</feature>
<protein>
    <submittedName>
        <fullName evidence="6">Transcriptional regulator</fullName>
    </submittedName>
</protein>
<dbReference type="InterPro" id="IPR039420">
    <property type="entry name" value="WalR-like"/>
</dbReference>
<organism evidence="6 7">
    <name type="scientific">Bradyrhizobium manausense</name>
    <dbReference type="NCBI Taxonomy" id="989370"/>
    <lineage>
        <taxon>Bacteria</taxon>
        <taxon>Pseudomonadati</taxon>
        <taxon>Pseudomonadota</taxon>
        <taxon>Alphaproteobacteria</taxon>
        <taxon>Hyphomicrobiales</taxon>
        <taxon>Nitrobacteraceae</taxon>
        <taxon>Bradyrhizobium</taxon>
    </lineage>
</organism>
<dbReference type="Pfam" id="PF00486">
    <property type="entry name" value="Trans_reg_C"/>
    <property type="match status" value="1"/>
</dbReference>
<dbReference type="Gene3D" id="1.10.10.10">
    <property type="entry name" value="Winged helix-like DNA-binding domain superfamily/Winged helix DNA-binding domain"/>
    <property type="match status" value="1"/>
</dbReference>
<dbReference type="Pfam" id="PF00072">
    <property type="entry name" value="Response_reg"/>
    <property type="match status" value="1"/>
</dbReference>
<dbReference type="InterPro" id="IPR001867">
    <property type="entry name" value="OmpR/PhoB-type_DNA-bd"/>
</dbReference>
<dbReference type="PROSITE" id="PS50110">
    <property type="entry name" value="RESPONSE_REGULATORY"/>
    <property type="match status" value="1"/>
</dbReference>
<dbReference type="RefSeq" id="WP_057755928.1">
    <property type="nucleotide sequence ID" value="NZ_LJYG01000108.1"/>
</dbReference>
<dbReference type="PANTHER" id="PTHR48111:SF36">
    <property type="entry name" value="TRANSCRIPTIONAL REGULATORY PROTEIN CUTR"/>
    <property type="match status" value="1"/>
</dbReference>
<keyword evidence="7" id="KW-1185">Reference proteome</keyword>
<evidence type="ECO:0000313" key="6">
    <source>
        <dbReference type="EMBL" id="KRQ03476.1"/>
    </source>
</evidence>
<name>A0A0R3D781_9BRAD</name>
<dbReference type="InterPro" id="IPR001789">
    <property type="entry name" value="Sig_transdc_resp-reg_receiver"/>
</dbReference>
<feature type="domain" description="Response regulatory" evidence="4">
    <location>
        <begin position="2"/>
        <end position="116"/>
    </location>
</feature>
<evidence type="ECO:0000313" key="7">
    <source>
        <dbReference type="Proteomes" id="UP000051936"/>
    </source>
</evidence>
<comment type="caution">
    <text evidence="6">The sequence shown here is derived from an EMBL/GenBank/DDBJ whole genome shotgun (WGS) entry which is preliminary data.</text>
</comment>
<evidence type="ECO:0000256" key="1">
    <source>
        <dbReference type="ARBA" id="ARBA00023125"/>
    </source>
</evidence>
<dbReference type="GO" id="GO:0000976">
    <property type="term" value="F:transcription cis-regulatory region binding"/>
    <property type="evidence" value="ECO:0007669"/>
    <property type="project" value="TreeGrafter"/>
</dbReference>
<dbReference type="InterPro" id="IPR036388">
    <property type="entry name" value="WH-like_DNA-bd_sf"/>
</dbReference>
<dbReference type="CDD" id="cd00383">
    <property type="entry name" value="trans_reg_C"/>
    <property type="match status" value="1"/>
</dbReference>
<dbReference type="FunFam" id="1.10.10.10:FF:000961">
    <property type="entry name" value="Two-component response regulator"/>
    <property type="match status" value="1"/>
</dbReference>
<dbReference type="Gene3D" id="6.10.250.690">
    <property type="match status" value="1"/>
</dbReference>
<dbReference type="GO" id="GO:0005829">
    <property type="term" value="C:cytosol"/>
    <property type="evidence" value="ECO:0007669"/>
    <property type="project" value="TreeGrafter"/>
</dbReference>